<feature type="transmembrane region" description="Helical" evidence="1">
    <location>
        <begin position="142"/>
        <end position="164"/>
    </location>
</feature>
<feature type="transmembrane region" description="Helical" evidence="1">
    <location>
        <begin position="55"/>
        <end position="75"/>
    </location>
</feature>
<dbReference type="AlphaFoldDB" id="A0A2H1J8K5"/>
<dbReference type="EMBL" id="FXZG01000009">
    <property type="protein sequence ID" value="SMX83691.1"/>
    <property type="molecule type" value="Genomic_DNA"/>
</dbReference>
<dbReference type="Proteomes" id="UP000234289">
    <property type="component" value="Unassembled WGS sequence"/>
</dbReference>
<keyword evidence="1" id="KW-1133">Transmembrane helix</keyword>
<keyword evidence="1" id="KW-0472">Membrane</keyword>
<reference evidence="3" key="1">
    <citation type="submission" date="2017-03" db="EMBL/GenBank/DDBJ databases">
        <authorList>
            <person name="Monnet C."/>
        </authorList>
    </citation>
    <scope>NUCLEOTIDE SEQUENCE [LARGE SCALE GENOMIC DNA]</scope>
    <source>
        <strain evidence="3">CNRZ 920</strain>
    </source>
</reference>
<sequence length="249" mass="26301">MRLVVNEFAKMRHLRVGALVLVLLTGVVGLTAFRGLASGMTAQLGDPAGFPWKILLAGLGFSAGLISPLVIAAIASRQVEAEHAGNGWLLSATSGVTPGRMCRSKFLALGALVTAATVLQSLILIAIGFGLGITSPLPLEHWLGYTAAVIVVNLAVLAAHLLLSSTIENQLVCMGIAVIGLFIAVFGSALPDWLAMLTPWGYYALTAPADYIGTDLVYLDIPYLRVMLLGLVGVCLFSLITARFDRREE</sequence>
<feature type="transmembrane region" description="Helical" evidence="1">
    <location>
        <begin position="223"/>
        <end position="242"/>
    </location>
</feature>
<evidence type="ECO:0000313" key="3">
    <source>
        <dbReference type="Proteomes" id="UP000234289"/>
    </source>
</evidence>
<gene>
    <name evidence="2" type="ORF">BAUR920_01858</name>
</gene>
<evidence type="ECO:0008006" key="4">
    <source>
        <dbReference type="Google" id="ProtNLM"/>
    </source>
</evidence>
<feature type="transmembrane region" description="Helical" evidence="1">
    <location>
        <begin position="106"/>
        <end position="130"/>
    </location>
</feature>
<protein>
    <recommendedName>
        <fullName evidence="4">ABC transporter permease</fullName>
    </recommendedName>
</protein>
<name>A0A2H1J8K5_BREAU</name>
<feature type="transmembrane region" description="Helical" evidence="1">
    <location>
        <begin position="171"/>
        <end position="190"/>
    </location>
</feature>
<evidence type="ECO:0000313" key="2">
    <source>
        <dbReference type="EMBL" id="SMX83691.1"/>
    </source>
</evidence>
<dbReference type="RefSeq" id="WP_240689855.1">
    <property type="nucleotide sequence ID" value="NZ_FXZG01000009.1"/>
</dbReference>
<dbReference type="Pfam" id="PF12730">
    <property type="entry name" value="ABC2_membrane_4"/>
    <property type="match status" value="1"/>
</dbReference>
<proteinExistence type="predicted"/>
<accession>A0A2H1J8K5</accession>
<keyword evidence="1" id="KW-0812">Transmembrane</keyword>
<evidence type="ECO:0000256" key="1">
    <source>
        <dbReference type="SAM" id="Phobius"/>
    </source>
</evidence>
<organism evidence="2 3">
    <name type="scientific">Brevibacterium aurantiacum</name>
    <dbReference type="NCBI Taxonomy" id="273384"/>
    <lineage>
        <taxon>Bacteria</taxon>
        <taxon>Bacillati</taxon>
        <taxon>Actinomycetota</taxon>
        <taxon>Actinomycetes</taxon>
        <taxon>Micrococcales</taxon>
        <taxon>Brevibacteriaceae</taxon>
        <taxon>Brevibacterium</taxon>
    </lineage>
</organism>